<proteinExistence type="predicted"/>
<evidence type="ECO:0000313" key="2">
    <source>
        <dbReference type="Proteomes" id="UP001146120"/>
    </source>
</evidence>
<comment type="caution">
    <text evidence="1">The sequence shown here is derived from an EMBL/GenBank/DDBJ whole genome shotgun (WGS) entry which is preliminary data.</text>
</comment>
<evidence type="ECO:0000313" key="1">
    <source>
        <dbReference type="EMBL" id="DAZ96046.1"/>
    </source>
</evidence>
<dbReference type="Proteomes" id="UP001146120">
    <property type="component" value="Unassembled WGS sequence"/>
</dbReference>
<reference evidence="1" key="2">
    <citation type="journal article" date="2023" name="Microbiol Resour">
        <title>Decontamination and Annotation of the Draft Genome Sequence of the Oomycete Lagenidium giganteum ARSEF 373.</title>
        <authorList>
            <person name="Morgan W.R."/>
            <person name="Tartar A."/>
        </authorList>
    </citation>
    <scope>NUCLEOTIDE SEQUENCE</scope>
    <source>
        <strain evidence="1">ARSEF 373</strain>
    </source>
</reference>
<gene>
    <name evidence="1" type="ORF">N0F65_000041</name>
</gene>
<dbReference type="EMBL" id="DAKRPA010000180">
    <property type="protein sequence ID" value="DAZ96046.1"/>
    <property type="molecule type" value="Genomic_DNA"/>
</dbReference>
<name>A0AAV2YPC4_9STRA</name>
<accession>A0AAV2YPC4</accession>
<dbReference type="AlphaFoldDB" id="A0AAV2YPC4"/>
<keyword evidence="2" id="KW-1185">Reference proteome</keyword>
<sequence>LATFNSRRRVEGGGRRPVLGELEDTLVDQIFDIGLRKEKVFRDWITAMAHQLFYDSRTEEEHEENPIRFTASDPWVARTNLTTLTDKLQAGDVGIFKSFKDKMSVLINDSVHRNCGWLGLTAWRQVLHEVLMRSVASGGFSDDVDGWHISKHDVYGADFNARWNAVKDQARPDDEIDDVGELNDAFDEIVIDE</sequence>
<protein>
    <submittedName>
        <fullName evidence="1">Uncharacterized protein</fullName>
    </submittedName>
</protein>
<feature type="non-terminal residue" evidence="1">
    <location>
        <position position="1"/>
    </location>
</feature>
<reference evidence="1" key="1">
    <citation type="submission" date="2022-11" db="EMBL/GenBank/DDBJ databases">
        <authorList>
            <person name="Morgan W.R."/>
            <person name="Tartar A."/>
        </authorList>
    </citation>
    <scope>NUCLEOTIDE SEQUENCE</scope>
    <source>
        <strain evidence="1">ARSEF 373</strain>
    </source>
</reference>
<organism evidence="1 2">
    <name type="scientific">Lagenidium giganteum</name>
    <dbReference type="NCBI Taxonomy" id="4803"/>
    <lineage>
        <taxon>Eukaryota</taxon>
        <taxon>Sar</taxon>
        <taxon>Stramenopiles</taxon>
        <taxon>Oomycota</taxon>
        <taxon>Peronosporomycetes</taxon>
        <taxon>Pythiales</taxon>
        <taxon>Pythiaceae</taxon>
    </lineage>
</organism>